<dbReference type="STRING" id="570947.SAMN05421687_1202"/>
<dbReference type="InterPro" id="IPR000477">
    <property type="entry name" value="RT_dom"/>
</dbReference>
<sequence>MVEILNIPWEEQLIKYGFFSEHIPPCFHTGALYEHYKSLKTSAEKNKESEPLSITVAKSDSFRRTIKVPNPEQQMNLFEYIIENRTEIESFLSNNPNTLANPIKYGDKGYDTIHLFDIPVLKDKKKIRSTFIENLATKLKISLGYKFVYKLDLSNFYDSIYTHSVEWAIIGKEDAKENKKYKTKKNNLGEKLDYLVRNTNNNETSGIPTGPFTSRIISEMILNKIDEELRSLKDTCDFDFVHFVDDYEFYFRSEADYKLLKNSIRMIFEKYRLKLNENKTYFMSYPYHHNIDLQEEFSHYIERYKNSKKNHDARLIFFKADELTKSGEKGAYKYLYKQLEKVDLSHVWEEIEPFIIGHMLVKPSLAQYIINLIVRHKDFVTNKLKEELKVNLRISVKDGLESEAEWLFWVLNILKVKFSEEELVFLLQESEDDLLNIMLIDIACKTQTDSKVIHEWLNNTLEYLSNKSIRSEKWLIIYEWIFNKWPGYQELEEKMEEAKYFKALRKRKINFFHPIN</sequence>
<dbReference type="InterPro" id="IPR043502">
    <property type="entry name" value="DNA/RNA_pol_sf"/>
</dbReference>
<dbReference type="Pfam" id="PF00078">
    <property type="entry name" value="RVT_1"/>
    <property type="match status" value="1"/>
</dbReference>
<feature type="domain" description="Reverse transcriptase" evidence="1">
    <location>
        <begin position="1"/>
        <end position="302"/>
    </location>
</feature>
<dbReference type="Proteomes" id="UP000187608">
    <property type="component" value="Unassembled WGS sequence"/>
</dbReference>
<dbReference type="PROSITE" id="PS50878">
    <property type="entry name" value="RT_POL"/>
    <property type="match status" value="1"/>
</dbReference>
<dbReference type="RefSeq" id="WP_076560867.1">
    <property type="nucleotide sequence ID" value="NZ_FTOC01000020.1"/>
</dbReference>
<gene>
    <name evidence="2" type="ORF">SAMN05421687_1202</name>
</gene>
<keyword evidence="2" id="KW-0548">Nucleotidyltransferase</keyword>
<keyword evidence="2" id="KW-0808">Transferase</keyword>
<protein>
    <submittedName>
        <fullName evidence="2">Reverse transcriptase (RNA-dependent DNA polymerase)</fullName>
    </submittedName>
</protein>
<dbReference type="CDD" id="cd01646">
    <property type="entry name" value="RT_Bac_retron_I"/>
    <property type="match status" value="1"/>
</dbReference>
<dbReference type="OrthoDB" id="2082268at2"/>
<dbReference type="InterPro" id="IPR051083">
    <property type="entry name" value="GrpII_Intron_Splice-Mob/Def"/>
</dbReference>
<keyword evidence="3" id="KW-1185">Reference proteome</keyword>
<dbReference type="PANTHER" id="PTHR34047">
    <property type="entry name" value="NUCLEAR INTRON MATURASE 1, MITOCHONDRIAL-RELATED"/>
    <property type="match status" value="1"/>
</dbReference>
<dbReference type="AlphaFoldDB" id="A0A1N7KV52"/>
<accession>A0A1N7KV52</accession>
<proteinExistence type="predicted"/>
<dbReference type="SUPFAM" id="SSF56672">
    <property type="entry name" value="DNA/RNA polymerases"/>
    <property type="match status" value="1"/>
</dbReference>
<name>A0A1N7KV52_9BACI</name>
<evidence type="ECO:0000259" key="1">
    <source>
        <dbReference type="PROSITE" id="PS50878"/>
    </source>
</evidence>
<dbReference type="EMBL" id="FTOC01000020">
    <property type="protein sequence ID" value="SIS65478.1"/>
    <property type="molecule type" value="Genomic_DNA"/>
</dbReference>
<keyword evidence="2" id="KW-0695">RNA-directed DNA polymerase</keyword>
<dbReference type="PANTHER" id="PTHR34047:SF8">
    <property type="entry name" value="PROTEIN YKFC"/>
    <property type="match status" value="1"/>
</dbReference>
<evidence type="ECO:0000313" key="3">
    <source>
        <dbReference type="Proteomes" id="UP000187608"/>
    </source>
</evidence>
<dbReference type="GO" id="GO:0003964">
    <property type="term" value="F:RNA-directed DNA polymerase activity"/>
    <property type="evidence" value="ECO:0007669"/>
    <property type="project" value="UniProtKB-KW"/>
</dbReference>
<organism evidence="2 3">
    <name type="scientific">Salimicrobium flavidum</name>
    <dbReference type="NCBI Taxonomy" id="570947"/>
    <lineage>
        <taxon>Bacteria</taxon>
        <taxon>Bacillati</taxon>
        <taxon>Bacillota</taxon>
        <taxon>Bacilli</taxon>
        <taxon>Bacillales</taxon>
        <taxon>Bacillaceae</taxon>
        <taxon>Salimicrobium</taxon>
    </lineage>
</organism>
<evidence type="ECO:0000313" key="2">
    <source>
        <dbReference type="EMBL" id="SIS65478.1"/>
    </source>
</evidence>
<reference evidence="3" key="1">
    <citation type="submission" date="2017-01" db="EMBL/GenBank/DDBJ databases">
        <authorList>
            <person name="Varghese N."/>
            <person name="Submissions S."/>
        </authorList>
    </citation>
    <scope>NUCLEOTIDE SEQUENCE [LARGE SCALE GENOMIC DNA]</scope>
    <source>
        <strain evidence="3">DSM 23127</strain>
    </source>
</reference>